<evidence type="ECO:0000313" key="5">
    <source>
        <dbReference type="EMBL" id="MBB4843904.1"/>
    </source>
</evidence>
<evidence type="ECO:0000256" key="1">
    <source>
        <dbReference type="SAM" id="MobiDB-lite"/>
    </source>
</evidence>
<dbReference type="InterPro" id="IPR032710">
    <property type="entry name" value="NTF2-like_dom_sf"/>
</dbReference>
<keyword evidence="2" id="KW-0472">Membrane</keyword>
<keyword evidence="6" id="KW-1185">Reference proteome</keyword>
<dbReference type="SUPFAM" id="SSF54427">
    <property type="entry name" value="NTF2-like"/>
    <property type="match status" value="1"/>
</dbReference>
<evidence type="ECO:0000256" key="2">
    <source>
        <dbReference type="SAM" id="Phobius"/>
    </source>
</evidence>
<dbReference type="InterPro" id="IPR007379">
    <property type="entry name" value="Tim44-like_dom"/>
</dbReference>
<evidence type="ECO:0000313" key="6">
    <source>
        <dbReference type="Proteomes" id="UP000562027"/>
    </source>
</evidence>
<comment type="caution">
    <text evidence="5">The sequence shown here is derived from an EMBL/GenBank/DDBJ whole genome shotgun (WGS) entry which is preliminary data.</text>
</comment>
<keyword evidence="3" id="KW-0732">Signal</keyword>
<dbReference type="Proteomes" id="UP000562027">
    <property type="component" value="Unassembled WGS sequence"/>
</dbReference>
<sequence length="312" mass="32569">MKRMVLSALIAVCALGVASFDAHAKRLGGGGSSGMKRATPTQPHEASKGAPAQQAAPQQAAPAAPMATPPAAAPKRNWMGPLAGLAAGLGIAALFSHFGMGGALANIVTMLLIGFAAFMLIGFLMRRFAANKAKSQGMQFAGAGAPFPASGPAPAQPQPVAAPSTNLFNSLSPAAAAPLAAGNGPALPVNDGFDTAGFEQLAKRVFIRLQAANDAGDQNDLRRFTTPEMFGVVQQELLDRKGAAQRTDVLQLDAQIVERAQENGQQIVSVRFWGLIREQSEAAAENFDEVWHLVRPLDESREWAIAGIQARS</sequence>
<dbReference type="Gene3D" id="3.10.450.240">
    <property type="match status" value="1"/>
</dbReference>
<dbReference type="EMBL" id="JACHLP010000004">
    <property type="protein sequence ID" value="MBB4843904.1"/>
    <property type="molecule type" value="Genomic_DNA"/>
</dbReference>
<dbReference type="Pfam" id="PF04280">
    <property type="entry name" value="Tim44"/>
    <property type="match status" value="1"/>
</dbReference>
<keyword evidence="2" id="KW-1133">Transmembrane helix</keyword>
<feature type="transmembrane region" description="Helical" evidence="2">
    <location>
        <begin position="78"/>
        <end position="96"/>
    </location>
</feature>
<keyword evidence="2" id="KW-0812">Transmembrane</keyword>
<feature type="compositionally biased region" description="Low complexity" evidence="1">
    <location>
        <begin position="50"/>
        <end position="66"/>
    </location>
</feature>
<feature type="domain" description="Tim44-like" evidence="4">
    <location>
        <begin position="179"/>
        <end position="310"/>
    </location>
</feature>
<dbReference type="SMART" id="SM00978">
    <property type="entry name" value="Tim44"/>
    <property type="match status" value="1"/>
</dbReference>
<feature type="signal peptide" evidence="3">
    <location>
        <begin position="1"/>
        <end position="24"/>
    </location>
</feature>
<proteinExistence type="predicted"/>
<dbReference type="AlphaFoldDB" id="A0A840L5R4"/>
<feature type="chain" id="PRO_5032307536" evidence="3">
    <location>
        <begin position="25"/>
        <end position="312"/>
    </location>
</feature>
<dbReference type="PANTHER" id="PTHR41542">
    <property type="entry name" value="BLL5807 PROTEIN"/>
    <property type="match status" value="1"/>
</dbReference>
<dbReference type="PANTHER" id="PTHR41542:SF1">
    <property type="entry name" value="BLL5807 PROTEIN"/>
    <property type="match status" value="1"/>
</dbReference>
<evidence type="ECO:0000259" key="4">
    <source>
        <dbReference type="SMART" id="SM00978"/>
    </source>
</evidence>
<feature type="region of interest" description="Disordered" evidence="1">
    <location>
        <begin position="29"/>
        <end position="72"/>
    </location>
</feature>
<feature type="transmembrane region" description="Helical" evidence="2">
    <location>
        <begin position="103"/>
        <end position="125"/>
    </location>
</feature>
<organism evidence="5 6">
    <name type="scientific">Roseateles oligotrophus</name>
    <dbReference type="NCBI Taxonomy" id="1769250"/>
    <lineage>
        <taxon>Bacteria</taxon>
        <taxon>Pseudomonadati</taxon>
        <taxon>Pseudomonadota</taxon>
        <taxon>Betaproteobacteria</taxon>
        <taxon>Burkholderiales</taxon>
        <taxon>Sphaerotilaceae</taxon>
        <taxon>Roseateles</taxon>
    </lineage>
</organism>
<evidence type="ECO:0000256" key="3">
    <source>
        <dbReference type="SAM" id="SignalP"/>
    </source>
</evidence>
<reference evidence="5 6" key="1">
    <citation type="submission" date="2020-08" db="EMBL/GenBank/DDBJ databases">
        <title>Functional genomics of gut bacteria from endangered species of beetles.</title>
        <authorList>
            <person name="Carlos-Shanley C."/>
        </authorList>
    </citation>
    <scope>NUCLEOTIDE SEQUENCE [LARGE SCALE GENOMIC DNA]</scope>
    <source>
        <strain evidence="5 6">S00239</strain>
    </source>
</reference>
<name>A0A840L5R4_9BURK</name>
<gene>
    <name evidence="5" type="ORF">HNP55_002427</name>
</gene>
<protein>
    <submittedName>
        <fullName evidence="5">Putative lipid-binding transport protein (Tim44 family)</fullName>
    </submittedName>
</protein>
<accession>A0A840L5R4</accession>